<feature type="transmembrane region" description="Helical" evidence="5">
    <location>
        <begin position="260"/>
        <end position="284"/>
    </location>
</feature>
<evidence type="ECO:0000256" key="1">
    <source>
        <dbReference type="ARBA" id="ARBA00004141"/>
    </source>
</evidence>
<sequence>MKRTSSPRLPRLFPFLTWLPGVDRTSLRADLLAGLTGAVIVLPQGVAYALIAGLPPQYGLYTAIVTAIVAGLFGSSRHLVSGPTAAISIVVFSVVSGVVSPDSPEFIPYVITLTLLTGLIQLALGLVRLGTLVNFISHTVVIGFTAGAAVLIATSQLRHLLGLELPLSQAFIPSLIDVARALPETNFAVLSVGLVTLGSALLIRRFCPRWPYMLLAMVVGGLFAWGIGGAERGVPMVGAMPAQLPPPSMPILSLKALRELAPGALAVAIIALIEAVSIARAVAMRSHQRIDGNQEFVGQGLSNVVGSFFSCYAGSGSFTRSGANYDAGARTPLAAVFASVILVGTLLLAPGITRHLPMPAMAGIVLLIAWNLIDWHEIRDLVSISRSETAILGVTFASTLLLALEFAIYLGVLLSLVLYLKRTAQPPLVPLAPESCAGAPYAVPAAPGRLPDGQVQVLRLEGSLYFGAVDHVQWTLHQQTADGYRHIVLVGLGVNFIDFAGAELLAREVDRLRALGGELYFCSFKPSALTLLRQTRYCETLTETNCFTSTDEALASLSRRLGSDSSGP</sequence>
<keyword evidence="2 5" id="KW-0812">Transmembrane</keyword>
<dbReference type="PROSITE" id="PS50801">
    <property type="entry name" value="STAS"/>
    <property type="match status" value="1"/>
</dbReference>
<gene>
    <name evidence="7" type="ORF">HBJ55_12660</name>
</gene>
<dbReference type="InterPro" id="IPR036513">
    <property type="entry name" value="STAS_dom_sf"/>
</dbReference>
<comment type="caution">
    <text evidence="7">The sequence shown here is derived from an EMBL/GenBank/DDBJ whole genome shotgun (WGS) entry which is preliminary data.</text>
</comment>
<keyword evidence="8" id="KW-1185">Reference proteome</keyword>
<accession>A0ABX0PVT4</accession>
<feature type="transmembrane region" description="Helical" evidence="5">
    <location>
        <begin position="393"/>
        <end position="420"/>
    </location>
</feature>
<feature type="transmembrane region" description="Helical" evidence="5">
    <location>
        <begin position="327"/>
        <end position="349"/>
    </location>
</feature>
<dbReference type="Pfam" id="PF00916">
    <property type="entry name" value="Sulfate_transp"/>
    <property type="match status" value="1"/>
</dbReference>
<comment type="subcellular location">
    <subcellularLocation>
        <location evidence="1">Membrane</location>
        <topology evidence="1">Multi-pass membrane protein</topology>
    </subcellularLocation>
</comment>
<feature type="domain" description="STAS" evidence="6">
    <location>
        <begin position="455"/>
        <end position="557"/>
    </location>
</feature>
<dbReference type="Pfam" id="PF01740">
    <property type="entry name" value="STAS"/>
    <property type="match status" value="1"/>
</dbReference>
<dbReference type="InterPro" id="IPR011547">
    <property type="entry name" value="SLC26A/SulP_dom"/>
</dbReference>
<dbReference type="CDD" id="cd07042">
    <property type="entry name" value="STAS_SulP_like_sulfate_transporter"/>
    <property type="match status" value="1"/>
</dbReference>
<feature type="transmembrane region" description="Helical" evidence="5">
    <location>
        <begin position="210"/>
        <end position="228"/>
    </location>
</feature>
<evidence type="ECO:0000256" key="2">
    <source>
        <dbReference type="ARBA" id="ARBA00022692"/>
    </source>
</evidence>
<feature type="transmembrane region" description="Helical" evidence="5">
    <location>
        <begin position="58"/>
        <end position="75"/>
    </location>
</feature>
<evidence type="ECO:0000259" key="6">
    <source>
        <dbReference type="PROSITE" id="PS50801"/>
    </source>
</evidence>
<feature type="transmembrane region" description="Helical" evidence="5">
    <location>
        <begin position="82"/>
        <end position="100"/>
    </location>
</feature>
<dbReference type="NCBIfam" id="TIGR00815">
    <property type="entry name" value="sulP"/>
    <property type="match status" value="1"/>
</dbReference>
<evidence type="ECO:0000313" key="7">
    <source>
        <dbReference type="EMBL" id="NIC06283.1"/>
    </source>
</evidence>
<reference evidence="7 8" key="1">
    <citation type="submission" date="2020-03" db="EMBL/GenBank/DDBJ databases">
        <title>Identification of Halomonas strains.</title>
        <authorList>
            <person name="Xiao Z."/>
            <person name="Dong F."/>
            <person name="Wang Z."/>
            <person name="Zhao J.-Y."/>
        </authorList>
    </citation>
    <scope>NUCLEOTIDE SEQUENCE [LARGE SCALE GENOMIC DNA]</scope>
    <source>
        <strain evidence="7 8">DX6</strain>
    </source>
</reference>
<feature type="transmembrane region" description="Helical" evidence="5">
    <location>
        <begin position="106"/>
        <end position="127"/>
    </location>
</feature>
<name>A0ABX0PVT4_9GAMM</name>
<protein>
    <submittedName>
        <fullName evidence="7">SulP family inorganic anion transporter</fullName>
    </submittedName>
</protein>
<feature type="transmembrane region" description="Helical" evidence="5">
    <location>
        <begin position="139"/>
        <end position="157"/>
    </location>
</feature>
<evidence type="ECO:0000256" key="5">
    <source>
        <dbReference type="SAM" id="Phobius"/>
    </source>
</evidence>
<dbReference type="InterPro" id="IPR001902">
    <property type="entry name" value="SLC26A/SulP_fam"/>
</dbReference>
<organism evidence="7 8">
    <name type="scientific">Billgrantia bachuensis</name>
    <dbReference type="NCBI Taxonomy" id="2717286"/>
    <lineage>
        <taxon>Bacteria</taxon>
        <taxon>Pseudomonadati</taxon>
        <taxon>Pseudomonadota</taxon>
        <taxon>Gammaproteobacteria</taxon>
        <taxon>Oceanospirillales</taxon>
        <taxon>Halomonadaceae</taxon>
        <taxon>Billgrantia</taxon>
    </lineage>
</organism>
<feature type="transmembrane region" description="Helical" evidence="5">
    <location>
        <begin position="185"/>
        <end position="203"/>
    </location>
</feature>
<feature type="transmembrane region" description="Helical" evidence="5">
    <location>
        <begin position="356"/>
        <end position="373"/>
    </location>
</feature>
<dbReference type="PANTHER" id="PTHR11814">
    <property type="entry name" value="SULFATE TRANSPORTER"/>
    <property type="match status" value="1"/>
</dbReference>
<keyword evidence="3 5" id="KW-1133">Transmembrane helix</keyword>
<dbReference type="Proteomes" id="UP001318321">
    <property type="component" value="Unassembled WGS sequence"/>
</dbReference>
<dbReference type="RefSeq" id="WP_167115221.1">
    <property type="nucleotide sequence ID" value="NZ_JAAQTO010000032.1"/>
</dbReference>
<dbReference type="EMBL" id="JAAQTO010000032">
    <property type="protein sequence ID" value="NIC06283.1"/>
    <property type="molecule type" value="Genomic_DNA"/>
</dbReference>
<proteinExistence type="predicted"/>
<keyword evidence="4 5" id="KW-0472">Membrane</keyword>
<dbReference type="SUPFAM" id="SSF52091">
    <property type="entry name" value="SpoIIaa-like"/>
    <property type="match status" value="1"/>
</dbReference>
<evidence type="ECO:0000256" key="4">
    <source>
        <dbReference type="ARBA" id="ARBA00023136"/>
    </source>
</evidence>
<evidence type="ECO:0000313" key="8">
    <source>
        <dbReference type="Proteomes" id="UP001318321"/>
    </source>
</evidence>
<dbReference type="Gene3D" id="3.30.750.24">
    <property type="entry name" value="STAS domain"/>
    <property type="match status" value="1"/>
</dbReference>
<dbReference type="InterPro" id="IPR002645">
    <property type="entry name" value="STAS_dom"/>
</dbReference>
<feature type="transmembrane region" description="Helical" evidence="5">
    <location>
        <begin position="31"/>
        <end position="52"/>
    </location>
</feature>
<evidence type="ECO:0000256" key="3">
    <source>
        <dbReference type="ARBA" id="ARBA00022989"/>
    </source>
</evidence>